<evidence type="ECO:0000313" key="2">
    <source>
        <dbReference type="Proteomes" id="UP001595885"/>
    </source>
</evidence>
<dbReference type="RefSeq" id="WP_379740427.1">
    <property type="nucleotide sequence ID" value="NZ_JBHSGW010000021.1"/>
</dbReference>
<dbReference type="EMBL" id="JBHSGW010000021">
    <property type="protein sequence ID" value="MFC4739977.1"/>
    <property type="molecule type" value="Genomic_DNA"/>
</dbReference>
<evidence type="ECO:0008006" key="3">
    <source>
        <dbReference type="Google" id="ProtNLM"/>
    </source>
</evidence>
<dbReference type="Proteomes" id="UP001595885">
    <property type="component" value="Unassembled WGS sequence"/>
</dbReference>
<protein>
    <recommendedName>
        <fullName evidence="3">Phosphoribosylpyrophosphate synthetase</fullName>
    </recommendedName>
</protein>
<name>A0ABV9P2Z7_9FLAO</name>
<sequence>MKKTYHYATVIEALKILKEKGYEYDYNVNEQEIIDSQDELIIDEIYRYEGETNPDDESMVYGIKSKSGKKGVYVTGFAANSISEAARILIDITIKNNLK</sequence>
<evidence type="ECO:0000313" key="1">
    <source>
        <dbReference type="EMBL" id="MFC4739977.1"/>
    </source>
</evidence>
<gene>
    <name evidence="1" type="ORF">ACFO3U_08220</name>
</gene>
<accession>A0ABV9P2Z7</accession>
<reference evidence="2" key="1">
    <citation type="journal article" date="2019" name="Int. J. Syst. Evol. Microbiol.">
        <title>The Global Catalogue of Microorganisms (GCM) 10K type strain sequencing project: providing services to taxonomists for standard genome sequencing and annotation.</title>
        <authorList>
            <consortium name="The Broad Institute Genomics Platform"/>
            <consortium name="The Broad Institute Genome Sequencing Center for Infectious Disease"/>
            <person name="Wu L."/>
            <person name="Ma J."/>
        </authorList>
    </citation>
    <scope>NUCLEOTIDE SEQUENCE [LARGE SCALE GENOMIC DNA]</scope>
    <source>
        <strain evidence="2">CCUG 50349</strain>
    </source>
</reference>
<organism evidence="1 2">
    <name type="scientific">Flavobacterium ponti</name>
    <dbReference type="NCBI Taxonomy" id="665133"/>
    <lineage>
        <taxon>Bacteria</taxon>
        <taxon>Pseudomonadati</taxon>
        <taxon>Bacteroidota</taxon>
        <taxon>Flavobacteriia</taxon>
        <taxon>Flavobacteriales</taxon>
        <taxon>Flavobacteriaceae</taxon>
        <taxon>Flavobacterium</taxon>
    </lineage>
</organism>
<comment type="caution">
    <text evidence="1">The sequence shown here is derived from an EMBL/GenBank/DDBJ whole genome shotgun (WGS) entry which is preliminary data.</text>
</comment>
<keyword evidence="2" id="KW-1185">Reference proteome</keyword>
<proteinExistence type="predicted"/>